<dbReference type="AlphaFoldDB" id="A0A4R8C569"/>
<dbReference type="EMBL" id="SODP01000002">
    <property type="protein sequence ID" value="TDW71028.1"/>
    <property type="molecule type" value="Genomic_DNA"/>
</dbReference>
<gene>
    <name evidence="1" type="ORF">EV653_5098</name>
</gene>
<dbReference type="Proteomes" id="UP000295146">
    <property type="component" value="Unassembled WGS sequence"/>
</dbReference>
<accession>A0A4R8C569</accession>
<comment type="caution">
    <text evidence="1">The sequence shown here is derived from an EMBL/GenBank/DDBJ whole genome shotgun (WGS) entry which is preliminary data.</text>
</comment>
<reference evidence="1 2" key="1">
    <citation type="submission" date="2019-03" db="EMBL/GenBank/DDBJ databases">
        <title>Genomic Encyclopedia of Type Strains, Phase III (KMG-III): the genomes of soil and plant-associated and newly described type strains.</title>
        <authorList>
            <person name="Whitman W."/>
        </authorList>
    </citation>
    <scope>NUCLEOTIDE SEQUENCE [LARGE SCALE GENOMIC DNA]</scope>
    <source>
        <strain evidence="1 2">VKM Ac-2573</strain>
    </source>
</reference>
<protein>
    <submittedName>
        <fullName evidence="1">Uncharacterized protein</fullName>
    </submittedName>
</protein>
<keyword evidence="2" id="KW-1185">Reference proteome</keyword>
<evidence type="ECO:0000313" key="2">
    <source>
        <dbReference type="Proteomes" id="UP000295146"/>
    </source>
</evidence>
<evidence type="ECO:0000313" key="1">
    <source>
        <dbReference type="EMBL" id="TDW71028.1"/>
    </source>
</evidence>
<organism evidence="1 2">
    <name type="scientific">Kribbella pratensis</name>
    <dbReference type="NCBI Taxonomy" id="2512112"/>
    <lineage>
        <taxon>Bacteria</taxon>
        <taxon>Bacillati</taxon>
        <taxon>Actinomycetota</taxon>
        <taxon>Actinomycetes</taxon>
        <taxon>Propionibacteriales</taxon>
        <taxon>Kribbellaceae</taxon>
        <taxon>Kribbella</taxon>
    </lineage>
</organism>
<sequence>MKLQLMCLDGEGGLWFKWGLLTWGELHMHRTLMSGPIWVSYAQIYVESSGDFSSMEECFAGQRNGLCGAAVAGRLFLLTGLHSGQVAFAVELYDDEPAIDDSWEEIVEASYRPLGDAVLVEWGGGPGAWELDLQPQVDYRVRYCGSGMDAAHQHGQPEGEPPVDHYVLQFWPAPPAPDRVVKVTSRQAAYSHESVRTAPPPPTAEQKARAAEELKRIEEMNGQVTVLPAWGGSLLGVREIWQANDLARLDGPLLEALERADEDTQYAVARWSARRACRAAGLEEIAWIAAALDGMDRGLAVHDAFHPPPGAFGDGPYAVATTGDWDPARSGPVQAMLVIRTAGLDDPLAAAVGSLWLAIGATGNDLALVDELRQAFPELRSPAS</sequence>
<proteinExistence type="predicted"/>
<name>A0A4R8C569_9ACTN</name>
<dbReference type="OrthoDB" id="4485313at2"/>
<dbReference type="RefSeq" id="WP_134106137.1">
    <property type="nucleotide sequence ID" value="NZ_SODP01000002.1"/>
</dbReference>